<sequence length="1144" mass="130064">MTRCPRSLNEEFEEDVRPPKRTKFAQLTSNPTDLAFFLKQIEESDEDVVKEYLSESTGEELLSLLGTGFDRKSNELAVIFKVLAIIIIRTRKDLSDVYGEVGRRLAEGLLEDAPLSSCFRALKPHSSAEATKASLQLLSAVVSADPLLLGRSLLRSVNFEHPDWIQIARRRNTKDAIDVRTCFINFIASFLFSGNNLLIRELLEAKNPISLLLNGCFIDKTENVLLILSLLRKGVCENVTVSKTIRMRIFTRNVLKQLGYLYAYRGEALSEKSAFARTDAEVNIQTVELVREAVHSLLVPLVSSSLQGLVFREQTSPDSGGKQNEHLLWFLLSPPMENPFTDNLRRQLVSECLLACPSLLPPYLSHLSSSMTPRDTENWHHVMMFVNELFEVFQTHLVGRFLQLLELSQDMSQFVQSVADLCLPPTGIAEVLNTASQHESASVSKTTNSIYKTLRKNMRIFLTWLHTTEELKSKGTSAQPIVDLISKILPERIATEGWCKKFHKTLQMEHTDLALLESQILPTTQEQGDAVVEEVKEEQTEISRLPRVEEVISAQSKRLRSCFEELQNIVNDPSVEMSKRCEKKLIKKWPDFTVACLDNVSRSSIILFNHLATALRVLAKKYWKEGSKEFFPTPKAISIKIGTTAVYKSILFEKPIFEQEEGDEQISIPTLPLKAAFLNLLLALAEADPNSTARNVSIAALLASYKASLSLCDLRCLQLLNILDQSGHSPASTWGMTNRSVLWGSRMMDNYLFGSTLSEAPQLRREPVPGAFLSILDADKVLSCALQFPVTRRCLSREDAPETEQLDPNQYDPCFLLPQFLHYLLSDDPEEELHPNSLDLRSFYSRHCLVYAIGALSSYSRSIRGFAKSVIARFKALSEAWKPTRMASVPPAIAAMKQFPERVQINFMLDTLRYSLSKISNELGGGMRSSYLFGSRADTSFRLTRVHANFFINSLMMITKPQHRMYEVLWNRFLAKPAIDLNTVPDFIRMIFSVHKDFRVERQWIFKLCADSVNDTSDYLLLEKSRVYKYALLLYSDPAIDTSTQIQILRLFTATTRIPRACHALTRFHAFPLFLYRHALTTKHAPFLCFFLTIIEQMRSAFENSKEGKAESPAVLILRLLCENFRRVHDESTFKQRKIRRITA</sequence>
<dbReference type="GO" id="GO:0005730">
    <property type="term" value="C:nucleolus"/>
    <property type="evidence" value="ECO:0007669"/>
    <property type="project" value="TreeGrafter"/>
</dbReference>
<reference evidence="5" key="1">
    <citation type="submission" date="2017-02" db="UniProtKB">
        <authorList>
            <consortium name="WormBaseParasite"/>
        </authorList>
    </citation>
    <scope>IDENTIFICATION</scope>
</reference>
<dbReference type="Proteomes" id="UP000274504">
    <property type="component" value="Unassembled WGS sequence"/>
</dbReference>
<gene>
    <name evidence="3" type="ORF">HDID_LOCUS3641</name>
</gene>
<protein>
    <submittedName>
        <fullName evidence="5">Nucleolar pre-ribosomal-associated protein 1</fullName>
    </submittedName>
</protein>
<dbReference type="AlphaFoldDB" id="A0A0R3SFL7"/>
<feature type="domain" description="URB1 N-terminal" evidence="1">
    <location>
        <begin position="72"/>
        <end position="380"/>
    </location>
</feature>
<dbReference type="EMBL" id="UYSG01001155">
    <property type="protein sequence ID" value="VDL36370.1"/>
    <property type="molecule type" value="Genomic_DNA"/>
</dbReference>
<dbReference type="InterPro" id="IPR021714">
    <property type="entry name" value="URB1_N"/>
</dbReference>
<accession>A0A0R3SFL7</accession>
<dbReference type="PANTHER" id="PTHR13500">
    <property type="entry name" value="NUCLEOLAR PRERIBOSOMAL-ASSOCIATED PROTEIN 1"/>
    <property type="match status" value="1"/>
</dbReference>
<evidence type="ECO:0000313" key="4">
    <source>
        <dbReference type="Proteomes" id="UP000274504"/>
    </source>
</evidence>
<name>A0A0R3SFL7_HYMDI</name>
<evidence type="ECO:0000259" key="2">
    <source>
        <dbReference type="Pfam" id="PF16201"/>
    </source>
</evidence>
<reference evidence="3 4" key="2">
    <citation type="submission" date="2018-11" db="EMBL/GenBank/DDBJ databases">
        <authorList>
            <consortium name="Pathogen Informatics"/>
        </authorList>
    </citation>
    <scope>NUCLEOTIDE SEQUENCE [LARGE SCALE GENOMIC DNA]</scope>
</reference>
<dbReference type="Pfam" id="PF11707">
    <property type="entry name" value="Npa1"/>
    <property type="match status" value="1"/>
</dbReference>
<feature type="domain" description="URB1 C-terminal" evidence="2">
    <location>
        <begin position="851"/>
        <end position="1067"/>
    </location>
</feature>
<proteinExistence type="predicted"/>
<organism evidence="5">
    <name type="scientific">Hymenolepis diminuta</name>
    <name type="common">Rat tapeworm</name>
    <dbReference type="NCBI Taxonomy" id="6216"/>
    <lineage>
        <taxon>Eukaryota</taxon>
        <taxon>Metazoa</taxon>
        <taxon>Spiralia</taxon>
        <taxon>Lophotrochozoa</taxon>
        <taxon>Platyhelminthes</taxon>
        <taxon>Cestoda</taxon>
        <taxon>Eucestoda</taxon>
        <taxon>Cyclophyllidea</taxon>
        <taxon>Hymenolepididae</taxon>
        <taxon>Hymenolepis</taxon>
    </lineage>
</organism>
<dbReference type="WBParaSite" id="HDID_0000364301-mRNA-1">
    <property type="protein sequence ID" value="HDID_0000364301-mRNA-1"/>
    <property type="gene ID" value="HDID_0000364301"/>
</dbReference>
<dbReference type="GO" id="GO:0000466">
    <property type="term" value="P:maturation of 5.8S rRNA from tricistronic rRNA transcript (SSU-rRNA, 5.8S rRNA, LSU-rRNA)"/>
    <property type="evidence" value="ECO:0007669"/>
    <property type="project" value="TreeGrafter"/>
</dbReference>
<dbReference type="InterPro" id="IPR032436">
    <property type="entry name" value="URB1_C"/>
</dbReference>
<evidence type="ECO:0000259" key="1">
    <source>
        <dbReference type="Pfam" id="PF11707"/>
    </source>
</evidence>
<dbReference type="InterPro" id="IPR039844">
    <property type="entry name" value="URB1"/>
</dbReference>
<evidence type="ECO:0000313" key="5">
    <source>
        <dbReference type="WBParaSite" id="HDID_0000364301-mRNA-1"/>
    </source>
</evidence>
<dbReference type="OrthoDB" id="72892at2759"/>
<dbReference type="STRING" id="6216.A0A0R3SFL7"/>
<dbReference type="GO" id="GO:0000463">
    <property type="term" value="P:maturation of LSU-rRNA from tricistronic rRNA transcript (SSU-rRNA, 5.8S rRNA, LSU-rRNA)"/>
    <property type="evidence" value="ECO:0007669"/>
    <property type="project" value="TreeGrafter"/>
</dbReference>
<dbReference type="Pfam" id="PF16201">
    <property type="entry name" value="NopRA1"/>
    <property type="match status" value="1"/>
</dbReference>
<dbReference type="PANTHER" id="PTHR13500:SF0">
    <property type="entry name" value="NUCLEOLAR PRE-RIBOSOMAL-ASSOCIATED PROTEIN 1"/>
    <property type="match status" value="1"/>
</dbReference>
<evidence type="ECO:0000313" key="3">
    <source>
        <dbReference type="EMBL" id="VDL36370.1"/>
    </source>
</evidence>